<dbReference type="VEuPathDB" id="VectorBase:ACUA008289"/>
<keyword evidence="2" id="KW-1185">Reference proteome</keyword>
<organism evidence="1 2">
    <name type="scientific">Anopheles culicifacies</name>
    <dbReference type="NCBI Taxonomy" id="139723"/>
    <lineage>
        <taxon>Eukaryota</taxon>
        <taxon>Metazoa</taxon>
        <taxon>Ecdysozoa</taxon>
        <taxon>Arthropoda</taxon>
        <taxon>Hexapoda</taxon>
        <taxon>Insecta</taxon>
        <taxon>Pterygota</taxon>
        <taxon>Neoptera</taxon>
        <taxon>Endopterygota</taxon>
        <taxon>Diptera</taxon>
        <taxon>Nematocera</taxon>
        <taxon>Culicoidea</taxon>
        <taxon>Culicidae</taxon>
        <taxon>Anophelinae</taxon>
        <taxon>Anopheles</taxon>
        <taxon>culicifacies species complex</taxon>
    </lineage>
</organism>
<name>A0A182M354_9DIPT</name>
<proteinExistence type="predicted"/>
<dbReference type="EMBL" id="AXCM01009897">
    <property type="status" value="NOT_ANNOTATED_CDS"/>
    <property type="molecule type" value="Genomic_DNA"/>
</dbReference>
<evidence type="ECO:0000313" key="2">
    <source>
        <dbReference type="Proteomes" id="UP000075883"/>
    </source>
</evidence>
<reference evidence="2" key="1">
    <citation type="submission" date="2013-09" db="EMBL/GenBank/DDBJ databases">
        <title>The Genome Sequence of Anopheles culicifacies species A.</title>
        <authorList>
            <consortium name="The Broad Institute Genomics Platform"/>
            <person name="Neafsey D.E."/>
            <person name="Besansky N."/>
            <person name="Howell P."/>
            <person name="Walton C."/>
            <person name="Young S.K."/>
            <person name="Zeng Q."/>
            <person name="Gargeya S."/>
            <person name="Fitzgerald M."/>
            <person name="Haas B."/>
            <person name="Abouelleil A."/>
            <person name="Allen A.W."/>
            <person name="Alvarado L."/>
            <person name="Arachchi H.M."/>
            <person name="Berlin A.M."/>
            <person name="Chapman S.B."/>
            <person name="Gainer-Dewar J."/>
            <person name="Goldberg J."/>
            <person name="Griggs A."/>
            <person name="Gujja S."/>
            <person name="Hansen M."/>
            <person name="Howarth C."/>
            <person name="Imamovic A."/>
            <person name="Ireland A."/>
            <person name="Larimer J."/>
            <person name="McCowan C."/>
            <person name="Murphy C."/>
            <person name="Pearson M."/>
            <person name="Poon T.W."/>
            <person name="Priest M."/>
            <person name="Roberts A."/>
            <person name="Saif S."/>
            <person name="Shea T."/>
            <person name="Sisk P."/>
            <person name="Sykes S."/>
            <person name="Wortman J."/>
            <person name="Nusbaum C."/>
            <person name="Birren B."/>
        </authorList>
    </citation>
    <scope>NUCLEOTIDE SEQUENCE [LARGE SCALE GENOMIC DNA]</scope>
    <source>
        <strain evidence="2">A-37</strain>
    </source>
</reference>
<reference evidence="1" key="2">
    <citation type="submission" date="2020-05" db="UniProtKB">
        <authorList>
            <consortium name="EnsemblMetazoa"/>
        </authorList>
    </citation>
    <scope>IDENTIFICATION</scope>
    <source>
        <strain evidence="1">A-37</strain>
    </source>
</reference>
<evidence type="ECO:0000313" key="1">
    <source>
        <dbReference type="EnsemblMetazoa" id="ACUA008289-PA"/>
    </source>
</evidence>
<dbReference type="AlphaFoldDB" id="A0A182M354"/>
<accession>A0A182M354</accession>
<dbReference type="STRING" id="139723.A0A182M354"/>
<sequence length="169" mass="18369">MEVVLESTSSSNSPGRGRSALMIEYCTTHRPGESGFVVLGDLTLETSTDPDDGLPTGPPSPCNGEFANAYIVINGKSSMRNKTSRSNKAIFWLGIVPVWVGEEISGGLRTGTILLRVHSSHGSQKWQATRPLEIEEPKKKKIVSIYIKVFLKYLGHLGLSPCKLVAWGV</sequence>
<protein>
    <submittedName>
        <fullName evidence="1">Uncharacterized protein</fullName>
    </submittedName>
</protein>
<dbReference type="EMBL" id="AXCM01009896">
    <property type="status" value="NOT_ANNOTATED_CDS"/>
    <property type="molecule type" value="Genomic_DNA"/>
</dbReference>
<dbReference type="EnsemblMetazoa" id="ACUA008289-RA">
    <property type="protein sequence ID" value="ACUA008289-PA"/>
    <property type="gene ID" value="ACUA008289"/>
</dbReference>
<dbReference type="Proteomes" id="UP000075883">
    <property type="component" value="Unassembled WGS sequence"/>
</dbReference>